<organism evidence="3 4">
    <name type="scientific">Nostoc azollae (strain 0708)</name>
    <name type="common">Anabaena azollae (strain 0708)</name>
    <dbReference type="NCBI Taxonomy" id="551115"/>
    <lineage>
        <taxon>Bacteria</taxon>
        <taxon>Bacillati</taxon>
        <taxon>Cyanobacteriota</taxon>
        <taxon>Cyanophyceae</taxon>
        <taxon>Nostocales</taxon>
        <taxon>Nostocaceae</taxon>
        <taxon>Trichormus</taxon>
    </lineage>
</organism>
<dbReference type="RefSeq" id="WP_013190470.1">
    <property type="nucleotide sequence ID" value="NC_014248.1"/>
</dbReference>
<reference evidence="3 4" key="1">
    <citation type="journal article" date="2010" name="PLoS ONE">
        <title>Genome erosion in a nitrogen-fixing vertically transmitted endosymbiotic multicellular cyanobacterium.</title>
        <authorList>
            <person name="Ran L."/>
            <person name="Larsson J."/>
            <person name="Vigil-Stenman T."/>
            <person name="Nylander J.A."/>
            <person name="Ininbergs K."/>
            <person name="Zheng W.W."/>
            <person name="Lapidus A."/>
            <person name="Lowry S."/>
            <person name="Haselkorn R."/>
            <person name="Bergman B."/>
        </authorList>
    </citation>
    <scope>NUCLEOTIDE SEQUENCE [LARGE SCALE GENOMIC DNA]</scope>
    <source>
        <strain evidence="3 4">0708</strain>
    </source>
</reference>
<keyword evidence="4" id="KW-1185">Reference proteome</keyword>
<name>D7E2S5_NOSA0</name>
<dbReference type="KEGG" id="naz:Aazo_1102"/>
<proteinExistence type="predicted"/>
<keyword evidence="2" id="KW-0812">Transmembrane</keyword>
<evidence type="ECO:0000256" key="2">
    <source>
        <dbReference type="SAM" id="Phobius"/>
    </source>
</evidence>
<keyword evidence="2" id="KW-0472">Membrane</keyword>
<protein>
    <submittedName>
        <fullName evidence="3">Uncharacterized protein</fullName>
    </submittedName>
</protein>
<gene>
    <name evidence="3" type="ordered locus">Aazo_1102</name>
</gene>
<evidence type="ECO:0000256" key="1">
    <source>
        <dbReference type="SAM" id="MobiDB-lite"/>
    </source>
</evidence>
<dbReference type="STRING" id="551115.Aazo_1102"/>
<accession>D7E2S5</accession>
<dbReference type="Proteomes" id="UP000001511">
    <property type="component" value="Chromosome"/>
</dbReference>
<evidence type="ECO:0000313" key="4">
    <source>
        <dbReference type="Proteomes" id="UP000001511"/>
    </source>
</evidence>
<feature type="region of interest" description="Disordered" evidence="1">
    <location>
        <begin position="1"/>
        <end position="24"/>
    </location>
</feature>
<evidence type="ECO:0000313" key="3">
    <source>
        <dbReference type="EMBL" id="ADI63452.1"/>
    </source>
</evidence>
<dbReference type="AlphaFoldDB" id="D7E2S5"/>
<dbReference type="EMBL" id="CP002059">
    <property type="protein sequence ID" value="ADI63452.1"/>
    <property type="molecule type" value="Genomic_DNA"/>
</dbReference>
<feature type="transmembrane region" description="Helical" evidence="2">
    <location>
        <begin position="27"/>
        <end position="46"/>
    </location>
</feature>
<dbReference type="HOGENOM" id="CLU_3045892_0_0_3"/>
<sequence length="54" mass="6191">MKETNSKEGKERKERKEPEGTRDSKSFLISPVVFNLIGMLPARIMIVTNKKLQS</sequence>
<keyword evidence="2" id="KW-1133">Transmembrane helix</keyword>